<feature type="transmembrane region" description="Helical" evidence="7">
    <location>
        <begin position="98"/>
        <end position="118"/>
    </location>
</feature>
<keyword evidence="5 7" id="KW-1133">Transmembrane helix</keyword>
<gene>
    <name evidence="8" type="ORF">D7V88_33250</name>
</gene>
<comment type="similarity">
    <text evidence="2">Belongs to the CPA3 antiporters (TC 2.A.63) subunit E family.</text>
</comment>
<feature type="transmembrane region" description="Helical" evidence="7">
    <location>
        <begin position="36"/>
        <end position="54"/>
    </location>
</feature>
<dbReference type="PANTHER" id="PTHR34584:SF1">
    <property type="entry name" value="NA(+)_H(+) ANTIPORTER SUBUNIT E1"/>
    <property type="match status" value="1"/>
</dbReference>
<comment type="caution">
    <text evidence="8">The sequence shown here is derived from an EMBL/GenBank/DDBJ whole genome shotgun (WGS) entry which is preliminary data.</text>
</comment>
<evidence type="ECO:0000256" key="3">
    <source>
        <dbReference type="ARBA" id="ARBA00022475"/>
    </source>
</evidence>
<keyword evidence="3" id="KW-1003">Cell membrane</keyword>
<organism evidence="8 9">
    <name type="scientific">Corallococcus terminator</name>
    <dbReference type="NCBI Taxonomy" id="2316733"/>
    <lineage>
        <taxon>Bacteria</taxon>
        <taxon>Pseudomonadati</taxon>
        <taxon>Myxococcota</taxon>
        <taxon>Myxococcia</taxon>
        <taxon>Myxococcales</taxon>
        <taxon>Cystobacterineae</taxon>
        <taxon>Myxococcaceae</taxon>
        <taxon>Corallococcus</taxon>
    </lineage>
</organism>
<accession>A0A3A8HYM6</accession>
<reference evidence="9" key="1">
    <citation type="submission" date="2018-09" db="EMBL/GenBank/DDBJ databases">
        <authorList>
            <person name="Livingstone P.G."/>
            <person name="Whitworth D.E."/>
        </authorList>
    </citation>
    <scope>NUCLEOTIDE SEQUENCE [LARGE SCALE GENOMIC DNA]</scope>
    <source>
        <strain evidence="9">CA054A</strain>
    </source>
</reference>
<dbReference type="EMBL" id="RAVZ01000326">
    <property type="protein sequence ID" value="RKG75628.1"/>
    <property type="molecule type" value="Genomic_DNA"/>
</dbReference>
<sequence length="196" mass="22227">MPSRAWECCHEPPCCRDGRATRCHLPRGSAVMSRRAVAQALALALLYAVMVGSFHPVDLSVGVVLAVGVMRLFPLAGLPPDLHPDERWRRMLHLPRFFWALVVLVARSCTQVLLIIFGRNYRADHAGVVEVPMGERTARGVQVSSWVMSLAPGTVLLELDWERRVMRMHALDASDPDKLRQQQENFYQRYQRAVFP</sequence>
<keyword evidence="9" id="KW-1185">Reference proteome</keyword>
<dbReference type="PANTHER" id="PTHR34584">
    <property type="entry name" value="NA(+)/H(+) ANTIPORTER SUBUNIT E1"/>
    <property type="match status" value="1"/>
</dbReference>
<evidence type="ECO:0000256" key="4">
    <source>
        <dbReference type="ARBA" id="ARBA00022692"/>
    </source>
</evidence>
<evidence type="ECO:0000256" key="2">
    <source>
        <dbReference type="ARBA" id="ARBA00006228"/>
    </source>
</evidence>
<dbReference type="InterPro" id="IPR002758">
    <property type="entry name" value="Cation_antiport_E"/>
</dbReference>
<evidence type="ECO:0000256" key="1">
    <source>
        <dbReference type="ARBA" id="ARBA00004651"/>
    </source>
</evidence>
<evidence type="ECO:0000256" key="7">
    <source>
        <dbReference type="SAM" id="Phobius"/>
    </source>
</evidence>
<protein>
    <submittedName>
        <fullName evidence="8">Cation transporter</fullName>
    </submittedName>
</protein>
<keyword evidence="6 7" id="KW-0472">Membrane</keyword>
<comment type="subcellular location">
    <subcellularLocation>
        <location evidence="1">Cell membrane</location>
        <topology evidence="1">Multi-pass membrane protein</topology>
    </subcellularLocation>
</comment>
<evidence type="ECO:0000313" key="9">
    <source>
        <dbReference type="Proteomes" id="UP000268094"/>
    </source>
</evidence>
<dbReference type="Proteomes" id="UP000268094">
    <property type="component" value="Unassembled WGS sequence"/>
</dbReference>
<keyword evidence="4 7" id="KW-0812">Transmembrane</keyword>
<proteinExistence type="inferred from homology"/>
<dbReference type="AlphaFoldDB" id="A0A3A8HYM6"/>
<dbReference type="Pfam" id="PF01899">
    <property type="entry name" value="MNHE"/>
    <property type="match status" value="1"/>
</dbReference>
<dbReference type="GO" id="GO:0005886">
    <property type="term" value="C:plasma membrane"/>
    <property type="evidence" value="ECO:0007669"/>
    <property type="project" value="UniProtKB-SubCell"/>
</dbReference>
<evidence type="ECO:0000313" key="8">
    <source>
        <dbReference type="EMBL" id="RKG75628.1"/>
    </source>
</evidence>
<dbReference type="GO" id="GO:0008324">
    <property type="term" value="F:monoatomic cation transmembrane transporter activity"/>
    <property type="evidence" value="ECO:0007669"/>
    <property type="project" value="InterPro"/>
</dbReference>
<evidence type="ECO:0000256" key="5">
    <source>
        <dbReference type="ARBA" id="ARBA00022989"/>
    </source>
</evidence>
<evidence type="ECO:0000256" key="6">
    <source>
        <dbReference type="ARBA" id="ARBA00023136"/>
    </source>
</evidence>
<name>A0A3A8HYM6_9BACT</name>